<dbReference type="EMBL" id="DS547125">
    <property type="protein sequence ID" value="EDR03313.1"/>
    <property type="molecule type" value="Genomic_DNA"/>
</dbReference>
<dbReference type="Proteomes" id="UP000001194">
    <property type="component" value="Unassembled WGS sequence"/>
</dbReference>
<protein>
    <submittedName>
        <fullName evidence="2">Predicted protein</fullName>
    </submittedName>
</protein>
<feature type="compositionally biased region" description="Low complexity" evidence="1">
    <location>
        <begin position="11"/>
        <end position="68"/>
    </location>
</feature>
<sequence>MSLEVEPIASPPLTVSIPSSTSTSTPSSLSTEEGPSSLSSSLDSSQASSPTGIQDSSTSTPTSASCSSLPIHHLTIKFAPLPELAPRKRRSTAPLGMAARTQLTRRRRGSTTAPHSHSHSHSHSPTTAKESVVHPMWTEEEMEEHKRRQVEQRRLRSLKVSGEKKGVVEERGEGEEGVDDPLMVLGRMVKVAGKQLWRKVSHRDRDRKEKGKTKSNEDVSVRLGLTTTTTTTNSSSGEDKTEDTPTKAKEDEDWEDANDFSNVGQTETFLEAPYSHSS</sequence>
<proteinExistence type="predicted"/>
<accession>B0DQ22</accession>
<dbReference type="GeneID" id="6081743"/>
<dbReference type="InParanoid" id="B0DQ22"/>
<feature type="compositionally biased region" description="Polar residues" evidence="1">
    <location>
        <begin position="259"/>
        <end position="268"/>
    </location>
</feature>
<dbReference type="OrthoDB" id="3265817at2759"/>
<dbReference type="AlphaFoldDB" id="B0DQ22"/>
<evidence type="ECO:0000313" key="3">
    <source>
        <dbReference type="Proteomes" id="UP000001194"/>
    </source>
</evidence>
<dbReference type="HOGENOM" id="CLU_1001408_0_0_1"/>
<feature type="region of interest" description="Disordered" evidence="1">
    <location>
        <begin position="1"/>
        <end position="155"/>
    </location>
</feature>
<evidence type="ECO:0000313" key="2">
    <source>
        <dbReference type="EMBL" id="EDR03313.1"/>
    </source>
</evidence>
<reference evidence="2 3" key="1">
    <citation type="journal article" date="2008" name="Nature">
        <title>The genome of Laccaria bicolor provides insights into mycorrhizal symbiosis.</title>
        <authorList>
            <person name="Martin F."/>
            <person name="Aerts A."/>
            <person name="Ahren D."/>
            <person name="Brun A."/>
            <person name="Danchin E.G.J."/>
            <person name="Duchaussoy F."/>
            <person name="Gibon J."/>
            <person name="Kohler A."/>
            <person name="Lindquist E."/>
            <person name="Pereda V."/>
            <person name="Salamov A."/>
            <person name="Shapiro H.J."/>
            <person name="Wuyts J."/>
            <person name="Blaudez D."/>
            <person name="Buee M."/>
            <person name="Brokstein P."/>
            <person name="Canbaeck B."/>
            <person name="Cohen D."/>
            <person name="Courty P.E."/>
            <person name="Coutinho P.M."/>
            <person name="Delaruelle C."/>
            <person name="Detter J.C."/>
            <person name="Deveau A."/>
            <person name="DiFazio S."/>
            <person name="Duplessis S."/>
            <person name="Fraissinet-Tachet L."/>
            <person name="Lucic E."/>
            <person name="Frey-Klett P."/>
            <person name="Fourrey C."/>
            <person name="Feussner I."/>
            <person name="Gay G."/>
            <person name="Grimwood J."/>
            <person name="Hoegger P.J."/>
            <person name="Jain P."/>
            <person name="Kilaru S."/>
            <person name="Labbe J."/>
            <person name="Lin Y.C."/>
            <person name="Legue V."/>
            <person name="Le Tacon F."/>
            <person name="Marmeisse R."/>
            <person name="Melayah D."/>
            <person name="Montanini B."/>
            <person name="Muratet M."/>
            <person name="Nehls U."/>
            <person name="Niculita-Hirzel H."/>
            <person name="Oudot-Le Secq M.P."/>
            <person name="Peter M."/>
            <person name="Quesneville H."/>
            <person name="Rajashekar B."/>
            <person name="Reich M."/>
            <person name="Rouhier N."/>
            <person name="Schmutz J."/>
            <person name="Yin T."/>
            <person name="Chalot M."/>
            <person name="Henrissat B."/>
            <person name="Kuees U."/>
            <person name="Lucas S."/>
            <person name="Van de Peer Y."/>
            <person name="Podila G.K."/>
            <person name="Polle A."/>
            <person name="Pukkila P.J."/>
            <person name="Richardson P.M."/>
            <person name="Rouze P."/>
            <person name="Sanders I.R."/>
            <person name="Stajich J.E."/>
            <person name="Tunlid A."/>
            <person name="Tuskan G."/>
            <person name="Grigoriev I.V."/>
        </authorList>
    </citation>
    <scope>NUCLEOTIDE SEQUENCE [LARGE SCALE GENOMIC DNA]</scope>
    <source>
        <strain evidence="3">S238N-H82 / ATCC MYA-4686</strain>
    </source>
</reference>
<evidence type="ECO:0000256" key="1">
    <source>
        <dbReference type="SAM" id="MobiDB-lite"/>
    </source>
</evidence>
<feature type="compositionally biased region" description="Basic and acidic residues" evidence="1">
    <location>
        <begin position="237"/>
        <end position="250"/>
    </location>
</feature>
<dbReference type="KEGG" id="lbc:LACBIDRAFT_307401"/>
<gene>
    <name evidence="2" type="ORF">LACBIDRAFT_307401</name>
</gene>
<name>B0DQ22_LACBS</name>
<organism evidence="3">
    <name type="scientific">Laccaria bicolor (strain S238N-H82 / ATCC MYA-4686)</name>
    <name type="common">Bicoloured deceiver</name>
    <name type="synonym">Laccaria laccata var. bicolor</name>
    <dbReference type="NCBI Taxonomy" id="486041"/>
    <lineage>
        <taxon>Eukaryota</taxon>
        <taxon>Fungi</taxon>
        <taxon>Dikarya</taxon>
        <taxon>Basidiomycota</taxon>
        <taxon>Agaricomycotina</taxon>
        <taxon>Agaricomycetes</taxon>
        <taxon>Agaricomycetidae</taxon>
        <taxon>Agaricales</taxon>
        <taxon>Agaricineae</taxon>
        <taxon>Hydnangiaceae</taxon>
        <taxon>Laccaria</taxon>
    </lineage>
</organism>
<dbReference type="RefSeq" id="XP_001886109.1">
    <property type="nucleotide sequence ID" value="XM_001886074.1"/>
</dbReference>
<keyword evidence="3" id="KW-1185">Reference proteome</keyword>
<feature type="region of interest" description="Disordered" evidence="1">
    <location>
        <begin position="198"/>
        <end position="278"/>
    </location>
</feature>
<feature type="compositionally biased region" description="Basic and acidic residues" evidence="1">
    <location>
        <begin position="203"/>
        <end position="220"/>
    </location>
</feature>
<feature type="compositionally biased region" description="Basic and acidic residues" evidence="1">
    <location>
        <begin position="143"/>
        <end position="154"/>
    </location>
</feature>